<keyword evidence="10" id="KW-1185">Reference proteome</keyword>
<evidence type="ECO:0000256" key="4">
    <source>
        <dbReference type="ARBA" id="ARBA00023002"/>
    </source>
</evidence>
<evidence type="ECO:0000256" key="6">
    <source>
        <dbReference type="ARBA" id="ARBA00025737"/>
    </source>
</evidence>
<comment type="cofactor">
    <cofactor evidence="1">
        <name>heme b</name>
        <dbReference type="ChEBI" id="CHEBI:60344"/>
    </cofactor>
</comment>
<dbReference type="EC" id="1.11.1.-" evidence="9"/>
<protein>
    <submittedName>
        <fullName evidence="9">Putative deferrochelatase/peroxidase YfeX</fullName>
        <ecNumber evidence="9">1.11.1.-</ecNumber>
    </submittedName>
</protein>
<dbReference type="PROSITE" id="PS51404">
    <property type="entry name" value="DYP_PEROXIDASE"/>
    <property type="match status" value="1"/>
</dbReference>
<evidence type="ECO:0000259" key="7">
    <source>
        <dbReference type="Pfam" id="PF04261"/>
    </source>
</evidence>
<dbReference type="Pfam" id="PF04261">
    <property type="entry name" value="Dyp_perox_N"/>
    <property type="match status" value="1"/>
</dbReference>
<organism evidence="9 10">
    <name type="scientific">Paraglaciecola mesophila</name>
    <dbReference type="NCBI Taxonomy" id="197222"/>
    <lineage>
        <taxon>Bacteria</taxon>
        <taxon>Pseudomonadati</taxon>
        <taxon>Pseudomonadota</taxon>
        <taxon>Gammaproteobacteria</taxon>
        <taxon>Alteromonadales</taxon>
        <taxon>Alteromonadaceae</taxon>
        <taxon>Paraglaciecola</taxon>
    </lineage>
</organism>
<evidence type="ECO:0000313" key="10">
    <source>
        <dbReference type="Proteomes" id="UP000464524"/>
    </source>
</evidence>
<dbReference type="GO" id="GO:0004601">
    <property type="term" value="F:peroxidase activity"/>
    <property type="evidence" value="ECO:0007669"/>
    <property type="project" value="UniProtKB-KW"/>
</dbReference>
<evidence type="ECO:0000256" key="3">
    <source>
        <dbReference type="ARBA" id="ARBA00022723"/>
    </source>
</evidence>
<dbReference type="GO" id="GO:0005829">
    <property type="term" value="C:cytosol"/>
    <property type="evidence" value="ECO:0007669"/>
    <property type="project" value="TreeGrafter"/>
</dbReference>
<proteinExistence type="inferred from homology"/>
<dbReference type="OrthoDB" id="3251355at2"/>
<dbReference type="GO" id="GO:0020037">
    <property type="term" value="F:heme binding"/>
    <property type="evidence" value="ECO:0007669"/>
    <property type="project" value="InterPro"/>
</dbReference>
<dbReference type="InterPro" id="IPR048328">
    <property type="entry name" value="Dyp_perox_C"/>
</dbReference>
<dbReference type="PANTHER" id="PTHR30521">
    <property type="entry name" value="DEFERROCHELATASE/PEROXIDASE"/>
    <property type="match status" value="1"/>
</dbReference>
<dbReference type="EMBL" id="CP047656">
    <property type="protein sequence ID" value="QHJ11848.1"/>
    <property type="molecule type" value="Genomic_DNA"/>
</dbReference>
<dbReference type="InterPro" id="IPR006314">
    <property type="entry name" value="Dyp_peroxidase"/>
</dbReference>
<comment type="similarity">
    <text evidence="6">Belongs to the DyP-type peroxidase family.</text>
</comment>
<dbReference type="AlphaFoldDB" id="A0A857JKN4"/>
<keyword evidence="2 9" id="KW-0575">Peroxidase</keyword>
<evidence type="ECO:0000256" key="1">
    <source>
        <dbReference type="ARBA" id="ARBA00001970"/>
    </source>
</evidence>
<evidence type="ECO:0000313" key="9">
    <source>
        <dbReference type="EMBL" id="QHJ11848.1"/>
    </source>
</evidence>
<dbReference type="Proteomes" id="UP000464524">
    <property type="component" value="Chromosome"/>
</dbReference>
<dbReference type="InterPro" id="IPR048327">
    <property type="entry name" value="Dyp_perox_N"/>
</dbReference>
<keyword evidence="4 9" id="KW-0560">Oxidoreductase</keyword>
<dbReference type="Pfam" id="PF20628">
    <property type="entry name" value="Dyp_perox_C"/>
    <property type="match status" value="1"/>
</dbReference>
<dbReference type="NCBIfam" id="TIGR01413">
    <property type="entry name" value="Dyp_perox_fam"/>
    <property type="match status" value="1"/>
</dbReference>
<dbReference type="SUPFAM" id="SSF54909">
    <property type="entry name" value="Dimeric alpha+beta barrel"/>
    <property type="match status" value="1"/>
</dbReference>
<sequence>MPQPQKGICAEASLHALYLMLNVNDDDDRAMRIKIAQIVDLFAHYEDEHYEAMVTGVVAIGSSYWHDVYPGLIPVELAPFPDMHCDDRSAPVAPCDLFIQIRADRADICHALAMEIMRLLGNHVDLIEDIRGFRYLDGRDLTGFIYADDNPKGMHKLDIALVGDLDPDFAGGSYIHVQRYQHNIAKWEQLSIYHQEYIMGRKKSDNSPLSEAFKSPRSHYDCTQITDKQNQAMRILRQSMPYGDMHVQGLFFVSCARSPKPFEHMLRSMIMHDENGEYDRFLDYTSAETGAAFFAPSLTFIKQRAS</sequence>
<keyword evidence="5" id="KW-0408">Iron</keyword>
<accession>A0A857JKN4</accession>
<evidence type="ECO:0000256" key="2">
    <source>
        <dbReference type="ARBA" id="ARBA00022559"/>
    </source>
</evidence>
<dbReference type="InterPro" id="IPR011008">
    <property type="entry name" value="Dimeric_a/b-barrel"/>
</dbReference>
<reference evidence="9 10" key="1">
    <citation type="submission" date="2019-12" db="EMBL/GenBank/DDBJ databases">
        <title>Genome sequencing and assembly of endphytes of Porphyra tenera.</title>
        <authorList>
            <person name="Park J.M."/>
            <person name="Shin R."/>
            <person name="Jo S.H."/>
        </authorList>
    </citation>
    <scope>NUCLEOTIDE SEQUENCE [LARGE SCALE GENOMIC DNA]</scope>
    <source>
        <strain evidence="9 10">GPM4</strain>
    </source>
</reference>
<evidence type="ECO:0000259" key="8">
    <source>
        <dbReference type="Pfam" id="PF20628"/>
    </source>
</evidence>
<keyword evidence="3" id="KW-0479">Metal-binding</keyword>
<gene>
    <name evidence="9" type="ORF">FX988_02084</name>
</gene>
<feature type="domain" description="Dyp-type peroxidase N-terminal" evidence="7">
    <location>
        <begin position="5"/>
        <end position="134"/>
    </location>
</feature>
<dbReference type="GO" id="GO:0046872">
    <property type="term" value="F:metal ion binding"/>
    <property type="evidence" value="ECO:0007669"/>
    <property type="project" value="UniProtKB-KW"/>
</dbReference>
<feature type="domain" description="Dyp-type peroxidase C-terminal" evidence="8">
    <location>
        <begin position="138"/>
        <end position="298"/>
    </location>
</feature>
<dbReference type="KEGG" id="pmes:FX988_02084"/>
<dbReference type="RefSeq" id="WP_160179643.1">
    <property type="nucleotide sequence ID" value="NZ_CP047656.1"/>
</dbReference>
<dbReference type="PANTHER" id="PTHR30521:SF0">
    <property type="entry name" value="DYP-TYPE PEROXIDASE FAMILY PROTEIN"/>
    <property type="match status" value="1"/>
</dbReference>
<evidence type="ECO:0000256" key="5">
    <source>
        <dbReference type="ARBA" id="ARBA00023004"/>
    </source>
</evidence>
<name>A0A857JKN4_9ALTE</name>